<sequence length="84" mass="9467">MAKIGVPHFHNDIGVEKIHIGVKEFQCVGARPPVDHPHVYLDMGADDQIVCPYCSTLFIYDANLRPDQTDPPYCLFEPQEADAR</sequence>
<keyword evidence="2" id="KW-0479">Metal-binding</keyword>
<keyword evidence="3" id="KW-1185">Reference proteome</keyword>
<feature type="domain" description="Zinc finger CHCC-type" evidence="1">
    <location>
        <begin position="23"/>
        <end position="58"/>
    </location>
</feature>
<organism evidence="2 3">
    <name type="scientific">Rhodomicrobium udaipurense</name>
    <dbReference type="NCBI Taxonomy" id="1202716"/>
    <lineage>
        <taxon>Bacteria</taxon>
        <taxon>Pseudomonadati</taxon>
        <taxon>Pseudomonadota</taxon>
        <taxon>Alphaproteobacteria</taxon>
        <taxon>Hyphomicrobiales</taxon>
        <taxon>Hyphomicrobiaceae</taxon>
        <taxon>Rhodomicrobium</taxon>
    </lineage>
</organism>
<accession>A0A8I1GGL5</accession>
<dbReference type="RefSeq" id="WP_013419557.1">
    <property type="nucleotide sequence ID" value="NZ_JAEMUK010000078.1"/>
</dbReference>
<keyword evidence="2" id="KW-0862">Zinc</keyword>
<evidence type="ECO:0000313" key="2">
    <source>
        <dbReference type="EMBL" id="MBJ7544388.1"/>
    </source>
</evidence>
<comment type="caution">
    <text evidence="2">The sequence shown here is derived from an EMBL/GenBank/DDBJ whole genome shotgun (WGS) entry which is preliminary data.</text>
</comment>
<evidence type="ECO:0000259" key="1">
    <source>
        <dbReference type="Pfam" id="PF10276"/>
    </source>
</evidence>
<dbReference type="Gene3D" id="2.60.260.40">
    <property type="entry name" value="q5lls5 like domains"/>
    <property type="match status" value="1"/>
</dbReference>
<dbReference type="Proteomes" id="UP000623250">
    <property type="component" value="Unassembled WGS sequence"/>
</dbReference>
<proteinExistence type="predicted"/>
<name>A0A8I1GGL5_9HYPH</name>
<gene>
    <name evidence="2" type="ORF">JDN41_12605</name>
</gene>
<dbReference type="Pfam" id="PF10276">
    <property type="entry name" value="zf-CHCC"/>
    <property type="match status" value="1"/>
</dbReference>
<evidence type="ECO:0000313" key="3">
    <source>
        <dbReference type="Proteomes" id="UP000623250"/>
    </source>
</evidence>
<protein>
    <submittedName>
        <fullName evidence="2">Zinc-finger domain-containing protein</fullName>
    </submittedName>
</protein>
<dbReference type="GO" id="GO:0008270">
    <property type="term" value="F:zinc ion binding"/>
    <property type="evidence" value="ECO:0007669"/>
    <property type="project" value="UniProtKB-KW"/>
</dbReference>
<dbReference type="AlphaFoldDB" id="A0A8I1GGL5"/>
<dbReference type="InterPro" id="IPR019401">
    <property type="entry name" value="Znf_CHCC"/>
</dbReference>
<dbReference type="EMBL" id="JAEMUK010000078">
    <property type="protein sequence ID" value="MBJ7544388.1"/>
    <property type="molecule type" value="Genomic_DNA"/>
</dbReference>
<keyword evidence="2" id="KW-0863">Zinc-finger</keyword>
<reference evidence="2 3" key="1">
    <citation type="submission" date="2020-12" db="EMBL/GenBank/DDBJ databases">
        <title>Revised draft genomes of Rhodomicrobium vannielii ATCC 17100 and Rhodomicrobium udaipurense JA643.</title>
        <authorList>
            <person name="Conners E.M."/>
            <person name="Davenport E.J."/>
            <person name="Bose A."/>
        </authorList>
    </citation>
    <scope>NUCLEOTIDE SEQUENCE [LARGE SCALE GENOMIC DNA]</scope>
    <source>
        <strain evidence="2 3">JA643</strain>
    </source>
</reference>